<gene>
    <name evidence="2" type="ORF">CRE_02756</name>
</gene>
<dbReference type="EMBL" id="DS269843">
    <property type="protein sequence ID" value="EFO89132.1"/>
    <property type="molecule type" value="Genomic_DNA"/>
</dbReference>
<evidence type="ECO:0000313" key="2">
    <source>
        <dbReference type="EMBL" id="EFO89132.1"/>
    </source>
</evidence>
<keyword evidence="1" id="KW-0732">Signal</keyword>
<keyword evidence="3" id="KW-1185">Reference proteome</keyword>
<dbReference type="SUPFAM" id="SSF55797">
    <property type="entry name" value="PR-1-like"/>
    <property type="match status" value="1"/>
</dbReference>
<name>E3NRZ6_CAERE</name>
<dbReference type="PANTHER" id="PTHR32026:SF6">
    <property type="entry name" value="METHYLTRANSFERASE FKBM DOMAIN-CONTAINING PROTEIN"/>
    <property type="match status" value="1"/>
</dbReference>
<reference evidence="2" key="1">
    <citation type="submission" date="2007-07" db="EMBL/GenBank/DDBJ databases">
        <title>PCAP assembly of the Caenorhabditis remanei genome.</title>
        <authorList>
            <consortium name="The Caenorhabditis remanei Sequencing Consortium"/>
            <person name="Wilson R.K."/>
        </authorList>
    </citation>
    <scope>NUCLEOTIDE SEQUENCE [LARGE SCALE GENOMIC DNA]</scope>
    <source>
        <strain evidence="2">PB4641</strain>
    </source>
</reference>
<dbReference type="PANTHER" id="PTHR32026">
    <property type="entry name" value="METHYLTRANSFERASE-LIKE PROTEIN 24"/>
    <property type="match status" value="1"/>
</dbReference>
<dbReference type="AlphaFoldDB" id="E3NRZ6"/>
<dbReference type="Gene3D" id="3.40.33.10">
    <property type="entry name" value="CAP"/>
    <property type="match status" value="1"/>
</dbReference>
<dbReference type="InParanoid" id="E3NRZ6"/>
<protein>
    <recommendedName>
        <fullName evidence="4">SCP domain-containing protein</fullName>
    </recommendedName>
</protein>
<feature type="signal peptide" evidence="1">
    <location>
        <begin position="1"/>
        <end position="21"/>
    </location>
</feature>
<accession>E3NRZ6</accession>
<organism evidence="3">
    <name type="scientific">Caenorhabditis remanei</name>
    <name type="common">Caenorhabditis vulgaris</name>
    <dbReference type="NCBI Taxonomy" id="31234"/>
    <lineage>
        <taxon>Eukaryota</taxon>
        <taxon>Metazoa</taxon>
        <taxon>Ecdysozoa</taxon>
        <taxon>Nematoda</taxon>
        <taxon>Chromadorea</taxon>
        <taxon>Rhabditida</taxon>
        <taxon>Rhabditina</taxon>
        <taxon>Rhabditomorpha</taxon>
        <taxon>Rhabditoidea</taxon>
        <taxon>Rhabditidae</taxon>
        <taxon>Peloderinae</taxon>
        <taxon>Caenorhabditis</taxon>
    </lineage>
</organism>
<dbReference type="InterPro" id="IPR026913">
    <property type="entry name" value="METTL24"/>
</dbReference>
<feature type="chain" id="PRO_5003178995" description="SCP domain-containing protein" evidence="1">
    <location>
        <begin position="22"/>
        <end position="264"/>
    </location>
</feature>
<dbReference type="OrthoDB" id="5902291at2759"/>
<evidence type="ECO:0000313" key="3">
    <source>
        <dbReference type="Proteomes" id="UP000008281"/>
    </source>
</evidence>
<dbReference type="InterPro" id="IPR035940">
    <property type="entry name" value="CAP_sf"/>
</dbReference>
<proteinExistence type="predicted"/>
<sequence length="264" mass="30438">MHVSLGLSTVVLLFCAQSAFSSRVVKRSEDLRQQVLGELNEFRAKYAEAAQVSNMNELSYDLELEKEASQYNSCHDENILNRLENEPHYALRKKQIEDDFIEYTALHRNETDELKGYFRNEDLFSTVLQPNVKKVGCYHFNNLCVHNIWSPAAIFTDVKRSTVRGYCIFGPKHRFTPDDTFYGKPGSHCSGKHTRNGLCKIFIELHGKEPIDHLNMLRMMSRYGFRLFNIEPNPYCRICCEYSLINELCIGQFGAVPLGVTIPH</sequence>
<evidence type="ECO:0000256" key="1">
    <source>
        <dbReference type="SAM" id="SignalP"/>
    </source>
</evidence>
<dbReference type="HOGENOM" id="CLU_092174_0_0_1"/>
<evidence type="ECO:0008006" key="4">
    <source>
        <dbReference type="Google" id="ProtNLM"/>
    </source>
</evidence>
<dbReference type="Proteomes" id="UP000008281">
    <property type="component" value="Unassembled WGS sequence"/>
</dbReference>